<evidence type="ECO:0000256" key="2">
    <source>
        <dbReference type="ARBA" id="ARBA00007267"/>
    </source>
</evidence>
<keyword evidence="3" id="KW-0539">Nucleus</keyword>
<feature type="region of interest" description="Disordered" evidence="4">
    <location>
        <begin position="207"/>
        <end position="226"/>
    </location>
</feature>
<proteinExistence type="inferred from homology"/>
<feature type="region of interest" description="Disordered" evidence="4">
    <location>
        <begin position="678"/>
        <end position="697"/>
    </location>
</feature>
<evidence type="ECO:0000256" key="1">
    <source>
        <dbReference type="ARBA" id="ARBA00004123"/>
    </source>
</evidence>
<dbReference type="PROSITE" id="PS51634">
    <property type="entry name" value="CRC"/>
    <property type="match status" value="1"/>
</dbReference>
<comment type="subcellular location">
    <subcellularLocation>
        <location evidence="1">Nucleus</location>
    </subcellularLocation>
</comment>
<feature type="compositionally biased region" description="Low complexity" evidence="4">
    <location>
        <begin position="322"/>
        <end position="336"/>
    </location>
</feature>
<feature type="domain" description="CRC" evidence="5">
    <location>
        <begin position="224"/>
        <end position="307"/>
    </location>
</feature>
<reference evidence="6 7" key="1">
    <citation type="journal article" date="2024" name="Nat. Commun.">
        <title>Phylogenomics reveals the evolutionary origins of lichenization in chlorophyte algae.</title>
        <authorList>
            <person name="Puginier C."/>
            <person name="Libourel C."/>
            <person name="Otte J."/>
            <person name="Skaloud P."/>
            <person name="Haon M."/>
            <person name="Grisel S."/>
            <person name="Petersen M."/>
            <person name="Berrin J.G."/>
            <person name="Delaux P.M."/>
            <person name="Dal Grande F."/>
            <person name="Keller J."/>
        </authorList>
    </citation>
    <scope>NUCLEOTIDE SEQUENCE [LARGE SCALE GENOMIC DNA]</scope>
    <source>
        <strain evidence="6 7">SAG 245.80</strain>
    </source>
</reference>
<feature type="region of interest" description="Disordered" evidence="4">
    <location>
        <begin position="638"/>
        <end position="659"/>
    </location>
</feature>
<comment type="similarity">
    <text evidence="2">Belongs to the lin-54 family.</text>
</comment>
<accession>A0AAW1S5H9</accession>
<feature type="compositionally biased region" description="Basic and acidic residues" evidence="4">
    <location>
        <begin position="122"/>
        <end position="139"/>
    </location>
</feature>
<feature type="region of interest" description="Disordered" evidence="4">
    <location>
        <begin position="122"/>
        <end position="178"/>
    </location>
</feature>
<evidence type="ECO:0000259" key="5">
    <source>
        <dbReference type="PROSITE" id="PS51634"/>
    </source>
</evidence>
<evidence type="ECO:0000313" key="6">
    <source>
        <dbReference type="EMBL" id="KAK9840768.1"/>
    </source>
</evidence>
<name>A0AAW1S5H9_9CHLO</name>
<evidence type="ECO:0000313" key="7">
    <source>
        <dbReference type="Proteomes" id="UP001445335"/>
    </source>
</evidence>
<dbReference type="AlphaFoldDB" id="A0AAW1S5H9"/>
<organism evidence="6 7">
    <name type="scientific">Elliptochloris bilobata</name>
    <dbReference type="NCBI Taxonomy" id="381761"/>
    <lineage>
        <taxon>Eukaryota</taxon>
        <taxon>Viridiplantae</taxon>
        <taxon>Chlorophyta</taxon>
        <taxon>core chlorophytes</taxon>
        <taxon>Trebouxiophyceae</taxon>
        <taxon>Trebouxiophyceae incertae sedis</taxon>
        <taxon>Elliptochloris clade</taxon>
        <taxon>Elliptochloris</taxon>
    </lineage>
</organism>
<dbReference type="GO" id="GO:0006355">
    <property type="term" value="P:regulation of DNA-templated transcription"/>
    <property type="evidence" value="ECO:0007669"/>
    <property type="project" value="TreeGrafter"/>
</dbReference>
<dbReference type="GO" id="GO:0005634">
    <property type="term" value="C:nucleus"/>
    <property type="evidence" value="ECO:0007669"/>
    <property type="project" value="UniProtKB-SubCell"/>
</dbReference>
<dbReference type="PANTHER" id="PTHR12446:SF34">
    <property type="entry name" value="PROTEIN LIN-54 HOMOLOG"/>
    <property type="match status" value="1"/>
</dbReference>
<dbReference type="PANTHER" id="PTHR12446">
    <property type="entry name" value="TESMIN/TSO1-RELATED"/>
    <property type="match status" value="1"/>
</dbReference>
<evidence type="ECO:0000256" key="4">
    <source>
        <dbReference type="SAM" id="MobiDB-lite"/>
    </source>
</evidence>
<feature type="compositionally biased region" description="Acidic residues" evidence="4">
    <location>
        <begin position="209"/>
        <end position="219"/>
    </location>
</feature>
<dbReference type="Pfam" id="PF03638">
    <property type="entry name" value="TCR"/>
    <property type="match status" value="1"/>
</dbReference>
<dbReference type="InterPro" id="IPR005172">
    <property type="entry name" value="CRC"/>
</dbReference>
<dbReference type="InterPro" id="IPR033467">
    <property type="entry name" value="Tesmin/TSO1-like_CXC"/>
</dbReference>
<keyword evidence="7" id="KW-1185">Reference proteome</keyword>
<evidence type="ECO:0000256" key="3">
    <source>
        <dbReference type="ARBA" id="ARBA00023242"/>
    </source>
</evidence>
<dbReference type="SMART" id="SM01114">
    <property type="entry name" value="CXC"/>
    <property type="match status" value="1"/>
</dbReference>
<dbReference type="InterPro" id="IPR028307">
    <property type="entry name" value="Lin-54_fam"/>
</dbReference>
<sequence>MLHALSGVPEASPFSLFAKELPPITPPRNLWDTSLAFGSWPGQPALSPGPMMAYVLPRGAGREMAAAEGREHAAGVPCGGAGSGLKRAGSGDLSFQYLFPAVSPAGEAPAGALPLWQASPKRDLGAAGQDQRRLSERSRTLSCSEVQGSGNTSGNTAPAATQATVGLPNGGASSARAGGAAAQAAAQAWQQPARSLRTVRRRSLHFYEDGNEDDQDSDEPPLKNCSNKAEYGALVAEQREAVRQRNPQAFEEKIAKVEAAGPGGGGQHKRGCHCKKSHCKKKYCECFQAGVNCGEHCKCDACLNTPEHGLPPAPKPSKSRRSSAQAAAAAATGPGRPAEKSPGTPPVKAAHLGNPNLNPASEPDPRRGSARKQRRPLPAAAPSGAGGARAGADYWPHTNGGYWATGRGGLDVRDASASPPDSDAARGVSPSPSSNPGEGNLAAPERLKEDSPEAGADHGGNPDRNPGDSRDAGATAAVLTMGAVGPYVLMPCAAGGRSAAGGEGGSGDGGGEMMQLMVSTPDGQLISLGALPPALCPGELQMETAAPAAAAEAGAGADTPGAFASPGALLEGDAGATFGAFSGTPTLWTHQREQETVAGGMDLDLEQLMLGTEALGTPAGPPGATVALVPYAMSAPPHAAGNGHVTPPPAKRRRTLGEKAQEARQAAAAAGLEALAQSPSPAGVPLAGAAAESPSVQTRAKARRVSCSPGDANGAGALVRPMALRAAAPISFPMPAAACRDVPLARLLASSRCGAPASPPANGLLGGEHVASAIMHMAPGHTLISPRRGA</sequence>
<protein>
    <recommendedName>
        <fullName evidence="5">CRC domain-containing protein</fullName>
    </recommendedName>
</protein>
<dbReference type="EMBL" id="JALJOU010000012">
    <property type="protein sequence ID" value="KAK9840768.1"/>
    <property type="molecule type" value="Genomic_DNA"/>
</dbReference>
<feature type="compositionally biased region" description="Polar residues" evidence="4">
    <location>
        <begin position="140"/>
        <end position="164"/>
    </location>
</feature>
<feature type="region of interest" description="Disordered" evidence="4">
    <location>
        <begin position="311"/>
        <end position="392"/>
    </location>
</feature>
<feature type="region of interest" description="Disordered" evidence="4">
    <location>
        <begin position="406"/>
        <end position="472"/>
    </location>
</feature>
<gene>
    <name evidence="6" type="ORF">WJX81_003418</name>
</gene>
<dbReference type="Proteomes" id="UP001445335">
    <property type="component" value="Unassembled WGS sequence"/>
</dbReference>
<comment type="caution">
    <text evidence="6">The sequence shown here is derived from an EMBL/GenBank/DDBJ whole genome shotgun (WGS) entry which is preliminary data.</text>
</comment>